<sequence length="361" mass="39609">MKKMRIGLFLFWCAVSGVFGQTNDAAFFRISSPSNAVITQFDLMAGTITWSNGVAGVTNQLQRAYDLIGTSNWVDFVQLVSTGAVSSEKIIDLSPPEGMAYIPGGSFSMGDNLDGLSSAQPVHSVYVNGFYMGKTEVTKAQWDEVYKWAIANGYSFDHAGSGKASNHPVHTVSWYDVVKWCNARSEKENKTPCYNLSTWSCNYNANGYRLPTEAEWEKAARGNLSGKRFPWGDTIQHTRANYISSTSYSYDASSTRGDHPTYHDGVSPYTSPVGSFAPNGYGLYEMAGNEWEWCGDWYDGAYYGTSPSSNPRGASSGSRRVLRGGCYGNSANLCRAANRFFNRPGFAPRTVGFRVVLPPGQ</sequence>
<dbReference type="InterPro" id="IPR016187">
    <property type="entry name" value="CTDL_fold"/>
</dbReference>
<dbReference type="SUPFAM" id="SSF56436">
    <property type="entry name" value="C-type lectin-like"/>
    <property type="match status" value="1"/>
</dbReference>
<keyword evidence="1" id="KW-0732">Signal</keyword>
<dbReference type="EMBL" id="CAAHFG010000001">
    <property type="protein sequence ID" value="VGO13719.1"/>
    <property type="molecule type" value="Genomic_DNA"/>
</dbReference>
<dbReference type="GO" id="GO:0120147">
    <property type="term" value="F:formylglycine-generating oxidase activity"/>
    <property type="evidence" value="ECO:0007669"/>
    <property type="project" value="TreeGrafter"/>
</dbReference>
<dbReference type="GO" id="GO:0016301">
    <property type="term" value="F:kinase activity"/>
    <property type="evidence" value="ECO:0007669"/>
    <property type="project" value="UniProtKB-KW"/>
</dbReference>
<dbReference type="Proteomes" id="UP000366872">
    <property type="component" value="Unassembled WGS sequence"/>
</dbReference>
<keyword evidence="4" id="KW-1185">Reference proteome</keyword>
<accession>A0A6C2U1N2</accession>
<dbReference type="Gene3D" id="3.90.1580.10">
    <property type="entry name" value="paralog of FGE (formylglycine-generating enzyme)"/>
    <property type="match status" value="1"/>
</dbReference>
<gene>
    <name evidence="3" type="primary">pkn1_1</name>
    <name evidence="3" type="ORF">PDESU_02276</name>
</gene>
<dbReference type="PANTHER" id="PTHR23150">
    <property type="entry name" value="SULFATASE MODIFYING FACTOR 1, 2"/>
    <property type="match status" value="1"/>
</dbReference>
<organism evidence="3 4">
    <name type="scientific">Pontiella desulfatans</name>
    <dbReference type="NCBI Taxonomy" id="2750659"/>
    <lineage>
        <taxon>Bacteria</taxon>
        <taxon>Pseudomonadati</taxon>
        <taxon>Kiritimatiellota</taxon>
        <taxon>Kiritimatiellia</taxon>
        <taxon>Kiritimatiellales</taxon>
        <taxon>Pontiellaceae</taxon>
        <taxon>Pontiella</taxon>
    </lineage>
</organism>
<feature type="signal peptide" evidence="1">
    <location>
        <begin position="1"/>
        <end position="20"/>
    </location>
</feature>
<dbReference type="InterPro" id="IPR042095">
    <property type="entry name" value="SUMF_sf"/>
</dbReference>
<feature type="chain" id="PRO_5025584410" evidence="1">
    <location>
        <begin position="21"/>
        <end position="361"/>
    </location>
</feature>
<dbReference type="RefSeq" id="WP_136079266.1">
    <property type="nucleotide sequence ID" value="NZ_CAAHFG010000001.1"/>
</dbReference>
<dbReference type="InterPro" id="IPR051043">
    <property type="entry name" value="Sulfatase_Mod_Factor_Kinase"/>
</dbReference>
<name>A0A6C2U1N2_PONDE</name>
<evidence type="ECO:0000313" key="4">
    <source>
        <dbReference type="Proteomes" id="UP000366872"/>
    </source>
</evidence>
<evidence type="ECO:0000313" key="3">
    <source>
        <dbReference type="EMBL" id="VGO13719.1"/>
    </source>
</evidence>
<keyword evidence="3" id="KW-0418">Kinase</keyword>
<reference evidence="3 4" key="1">
    <citation type="submission" date="2019-04" db="EMBL/GenBank/DDBJ databases">
        <authorList>
            <person name="Van Vliet M D."/>
        </authorList>
    </citation>
    <scope>NUCLEOTIDE SEQUENCE [LARGE SCALE GENOMIC DNA]</scope>
    <source>
        <strain evidence="3 4">F1</strain>
    </source>
</reference>
<dbReference type="InterPro" id="IPR005532">
    <property type="entry name" value="SUMF_dom"/>
</dbReference>
<keyword evidence="3" id="KW-0808">Transferase</keyword>
<evidence type="ECO:0000259" key="2">
    <source>
        <dbReference type="Pfam" id="PF03781"/>
    </source>
</evidence>
<dbReference type="Pfam" id="PF03781">
    <property type="entry name" value="FGE-sulfatase"/>
    <property type="match status" value="1"/>
</dbReference>
<dbReference type="PANTHER" id="PTHR23150:SF19">
    <property type="entry name" value="FORMYLGLYCINE-GENERATING ENZYME"/>
    <property type="match status" value="1"/>
</dbReference>
<feature type="domain" description="Sulfatase-modifying factor enzyme-like" evidence="2">
    <location>
        <begin position="97"/>
        <end position="356"/>
    </location>
</feature>
<proteinExistence type="predicted"/>
<evidence type="ECO:0000256" key="1">
    <source>
        <dbReference type="SAM" id="SignalP"/>
    </source>
</evidence>
<protein>
    <submittedName>
        <fullName evidence="3">Serine/threonine-protein kinase pkn1</fullName>
    </submittedName>
</protein>
<dbReference type="AlphaFoldDB" id="A0A6C2U1N2"/>